<reference evidence="2 3" key="1">
    <citation type="submission" date="2019-06" db="EMBL/GenBank/DDBJ databases">
        <title>Sequencing the genomes of 1000 actinobacteria strains.</title>
        <authorList>
            <person name="Klenk H.-P."/>
        </authorList>
    </citation>
    <scope>NUCLEOTIDE SEQUENCE [LARGE SCALE GENOMIC DNA]</scope>
    <source>
        <strain evidence="2 3">DSM 44826</strain>
    </source>
</reference>
<proteinExistence type="predicted"/>
<name>A0A561UQ18_9ACTN</name>
<dbReference type="OrthoDB" id="4515621at2"/>
<protein>
    <recommendedName>
        <fullName evidence="4">Peptide zinc metalloprotease protein</fullName>
    </recommendedName>
</protein>
<comment type="caution">
    <text evidence="2">The sequence shown here is derived from an EMBL/GenBank/DDBJ whole genome shotgun (WGS) entry which is preliminary data.</text>
</comment>
<keyword evidence="1" id="KW-0472">Membrane</keyword>
<keyword evidence="1" id="KW-0812">Transmembrane</keyword>
<evidence type="ECO:0000256" key="1">
    <source>
        <dbReference type="SAM" id="Phobius"/>
    </source>
</evidence>
<keyword evidence="3" id="KW-1185">Reference proteome</keyword>
<organism evidence="2 3">
    <name type="scientific">Kitasatospora viridis</name>
    <dbReference type="NCBI Taxonomy" id="281105"/>
    <lineage>
        <taxon>Bacteria</taxon>
        <taxon>Bacillati</taxon>
        <taxon>Actinomycetota</taxon>
        <taxon>Actinomycetes</taxon>
        <taxon>Kitasatosporales</taxon>
        <taxon>Streptomycetaceae</taxon>
        <taxon>Kitasatospora</taxon>
    </lineage>
</organism>
<evidence type="ECO:0008006" key="4">
    <source>
        <dbReference type="Google" id="ProtNLM"/>
    </source>
</evidence>
<gene>
    <name evidence="2" type="ORF">FHX73_115373</name>
</gene>
<feature type="transmembrane region" description="Helical" evidence="1">
    <location>
        <begin position="347"/>
        <end position="371"/>
    </location>
</feature>
<evidence type="ECO:0000313" key="2">
    <source>
        <dbReference type="EMBL" id="TWG01472.1"/>
    </source>
</evidence>
<evidence type="ECO:0000313" key="3">
    <source>
        <dbReference type="Proteomes" id="UP000317940"/>
    </source>
</evidence>
<dbReference type="EMBL" id="VIWT01000001">
    <property type="protein sequence ID" value="TWG01472.1"/>
    <property type="molecule type" value="Genomic_DNA"/>
</dbReference>
<sequence length="434" mass="46396">MTTATTSGRQPGPDARVRLRRLHYRHGSDVWTVGCPETGQAVDLPGIAVTVLRALTDGATLAEAAARAEQEHGVRPDVPDFVATLVTLDFVVQVATAGDLDPDEHQEADAGSSLPWLRPSWARLLFHPVALTGAAAFVLAAFVRLALLHRFRLGYQGYFSVHSAGLSTAWNTAVLVAGVVLHEFCHLAAARAAQVPARLSLGTRLVMVTPQTSAPLLWLADRRTRLRFHLAGAGCDLVLAAGSATVLAQTRPGTLPAELAGSALLMQLSAIAGQFLFCVRTDGYLVVQELLRCRNLYGDALEHARHLAARSRLLCRLDRRVAGYAGRPDPVLALPAHERRPVRLYTVFLLGGAVALIAAALGYALPIAVTLLARGAGEVASGQPAQVVDGLAMLVFEGGAELLLLALLVRGWRRGRAERRRERAAAARFSRPVP</sequence>
<feature type="transmembrane region" description="Helical" evidence="1">
    <location>
        <begin position="124"/>
        <end position="147"/>
    </location>
</feature>
<feature type="transmembrane region" description="Helical" evidence="1">
    <location>
        <begin position="391"/>
        <end position="412"/>
    </location>
</feature>
<keyword evidence="1" id="KW-1133">Transmembrane helix</keyword>
<dbReference type="AlphaFoldDB" id="A0A561UQ18"/>
<accession>A0A561UQ18</accession>
<dbReference type="RefSeq" id="WP_145907814.1">
    <property type="nucleotide sequence ID" value="NZ_BAAAMZ010000007.1"/>
</dbReference>
<dbReference type="Proteomes" id="UP000317940">
    <property type="component" value="Unassembled WGS sequence"/>
</dbReference>